<dbReference type="EMBL" id="JAPZBU010000012">
    <property type="protein sequence ID" value="KAJ5377060.1"/>
    <property type="molecule type" value="Genomic_DNA"/>
</dbReference>
<comment type="catalytic activity">
    <reaction evidence="6 8">
        <text>hydrogencarbonate + H(+) = CO2 + H2O</text>
        <dbReference type="Rhea" id="RHEA:10748"/>
        <dbReference type="ChEBI" id="CHEBI:15377"/>
        <dbReference type="ChEBI" id="CHEBI:15378"/>
        <dbReference type="ChEBI" id="CHEBI:16526"/>
        <dbReference type="ChEBI" id="CHEBI:17544"/>
        <dbReference type="EC" id="4.2.1.1"/>
    </reaction>
</comment>
<dbReference type="GO" id="GO:0034599">
    <property type="term" value="P:cellular response to oxidative stress"/>
    <property type="evidence" value="ECO:0007669"/>
    <property type="project" value="TreeGrafter"/>
</dbReference>
<dbReference type="GO" id="GO:0004089">
    <property type="term" value="F:carbonate dehydratase activity"/>
    <property type="evidence" value="ECO:0007669"/>
    <property type="project" value="UniProtKB-UniRule"/>
</dbReference>
<dbReference type="GO" id="GO:0008270">
    <property type="term" value="F:zinc ion binding"/>
    <property type="evidence" value="ECO:0007669"/>
    <property type="project" value="UniProtKB-UniRule"/>
</dbReference>
<dbReference type="PANTHER" id="PTHR11002:SF76">
    <property type="entry name" value="CARBONIC ANHYDRASE"/>
    <property type="match status" value="1"/>
</dbReference>
<protein>
    <recommendedName>
        <fullName evidence="2 8">Carbonic anhydrase</fullName>
        <ecNumber evidence="2 8">4.2.1.1</ecNumber>
    </recommendedName>
    <alternativeName>
        <fullName evidence="8">Carbonate dehydratase</fullName>
    </alternativeName>
</protein>
<evidence type="ECO:0000256" key="3">
    <source>
        <dbReference type="ARBA" id="ARBA00022723"/>
    </source>
</evidence>
<dbReference type="PANTHER" id="PTHR11002">
    <property type="entry name" value="CARBONIC ANHYDRASE"/>
    <property type="match status" value="1"/>
</dbReference>
<dbReference type="Gene3D" id="3.40.1050.10">
    <property type="entry name" value="Carbonic anhydrase"/>
    <property type="match status" value="1"/>
</dbReference>
<evidence type="ECO:0000256" key="6">
    <source>
        <dbReference type="ARBA" id="ARBA00048348"/>
    </source>
</evidence>
<dbReference type="SUPFAM" id="SSF53056">
    <property type="entry name" value="beta-carbonic anhydrase, cab"/>
    <property type="match status" value="1"/>
</dbReference>
<reference evidence="9" key="1">
    <citation type="submission" date="2022-12" db="EMBL/GenBank/DDBJ databases">
        <authorList>
            <person name="Petersen C."/>
        </authorList>
    </citation>
    <scope>NUCLEOTIDE SEQUENCE</scope>
    <source>
        <strain evidence="9">IBT 29677</strain>
    </source>
</reference>
<dbReference type="Pfam" id="PF00484">
    <property type="entry name" value="Pro_CA"/>
    <property type="match status" value="1"/>
</dbReference>
<feature type="binding site" evidence="7">
    <location>
        <position position="34"/>
    </location>
    <ligand>
        <name>Zn(2+)</name>
        <dbReference type="ChEBI" id="CHEBI:29105"/>
    </ligand>
</feature>
<dbReference type="RefSeq" id="XP_056482090.1">
    <property type="nucleotide sequence ID" value="XM_056638583.1"/>
</dbReference>
<organism evidence="9 10">
    <name type="scientific">Penicillium cosmopolitanum</name>
    <dbReference type="NCBI Taxonomy" id="1131564"/>
    <lineage>
        <taxon>Eukaryota</taxon>
        <taxon>Fungi</taxon>
        <taxon>Dikarya</taxon>
        <taxon>Ascomycota</taxon>
        <taxon>Pezizomycotina</taxon>
        <taxon>Eurotiomycetes</taxon>
        <taxon>Eurotiomycetidae</taxon>
        <taxon>Eurotiales</taxon>
        <taxon>Aspergillaceae</taxon>
        <taxon>Penicillium</taxon>
    </lineage>
</organism>
<dbReference type="InterPro" id="IPR001765">
    <property type="entry name" value="Carbonic_anhydrase"/>
</dbReference>
<sequence length="183" mass="20461">MLTDDNTNFEAMPVRANLIPSLQKPVQQVLWIGCSDSCFEETKILDLLPDEMLVHRNLGNMLIEGDMSSEVTIKHAVSTLKVKHIVVCGHYGCGIVRSEARQGLSGPCQLNALHSTFNNSVNHLSAYHRDRAFVEMNIFAQLHSLRKFPEVHNATKTRGLQLHGIVYDTNTGRAFRLADGDHL</sequence>
<evidence type="ECO:0000256" key="8">
    <source>
        <dbReference type="RuleBase" id="RU003956"/>
    </source>
</evidence>
<evidence type="ECO:0000256" key="7">
    <source>
        <dbReference type="PIRSR" id="PIRSR601765-1"/>
    </source>
</evidence>
<proteinExistence type="inferred from homology"/>
<keyword evidence="10" id="KW-1185">Reference proteome</keyword>
<comment type="cofactor">
    <cofactor evidence="7">
        <name>Zn(2+)</name>
        <dbReference type="ChEBI" id="CHEBI:29105"/>
    </cofactor>
    <text evidence="7">Binds 1 zinc ion per subunit.</text>
</comment>
<dbReference type="SMART" id="SM00947">
    <property type="entry name" value="Pro_CA"/>
    <property type="match status" value="1"/>
</dbReference>
<evidence type="ECO:0000256" key="4">
    <source>
        <dbReference type="ARBA" id="ARBA00022833"/>
    </source>
</evidence>
<feature type="binding site" evidence="7">
    <location>
        <position position="90"/>
    </location>
    <ligand>
        <name>Zn(2+)</name>
        <dbReference type="ChEBI" id="CHEBI:29105"/>
    </ligand>
</feature>
<accession>A0A9W9SER3</accession>
<dbReference type="GO" id="GO:0005737">
    <property type="term" value="C:cytoplasm"/>
    <property type="evidence" value="ECO:0007669"/>
    <property type="project" value="TreeGrafter"/>
</dbReference>
<feature type="binding site" evidence="7">
    <location>
        <position position="36"/>
    </location>
    <ligand>
        <name>Zn(2+)</name>
        <dbReference type="ChEBI" id="CHEBI:29105"/>
    </ligand>
</feature>
<evidence type="ECO:0000256" key="5">
    <source>
        <dbReference type="ARBA" id="ARBA00023239"/>
    </source>
</evidence>
<dbReference type="GeneID" id="81377563"/>
<feature type="binding site" evidence="7">
    <location>
        <position position="93"/>
    </location>
    <ligand>
        <name>Zn(2+)</name>
        <dbReference type="ChEBI" id="CHEBI:29105"/>
    </ligand>
</feature>
<name>A0A9W9SER3_9EURO</name>
<keyword evidence="5 8" id="KW-0456">Lyase</keyword>
<comment type="caution">
    <text evidence="9">The sequence shown here is derived from an EMBL/GenBank/DDBJ whole genome shotgun (WGS) entry which is preliminary data.</text>
</comment>
<dbReference type="OrthoDB" id="10248475at2759"/>
<dbReference type="GO" id="GO:0071244">
    <property type="term" value="P:cellular response to carbon dioxide"/>
    <property type="evidence" value="ECO:0007669"/>
    <property type="project" value="TreeGrafter"/>
</dbReference>
<gene>
    <name evidence="9" type="ORF">N7509_013946</name>
</gene>
<dbReference type="InterPro" id="IPR036874">
    <property type="entry name" value="Carbonic_anhydrase_sf"/>
</dbReference>
<comment type="function">
    <text evidence="8">Reversible hydration of carbon dioxide.</text>
</comment>
<comment type="similarity">
    <text evidence="1 8">Belongs to the beta-class carbonic anhydrase family.</text>
</comment>
<reference evidence="9" key="2">
    <citation type="journal article" date="2023" name="IMA Fungus">
        <title>Comparative genomic study of the Penicillium genus elucidates a diverse pangenome and 15 lateral gene transfer events.</title>
        <authorList>
            <person name="Petersen C."/>
            <person name="Sorensen T."/>
            <person name="Nielsen M.R."/>
            <person name="Sondergaard T.E."/>
            <person name="Sorensen J.L."/>
            <person name="Fitzpatrick D.A."/>
            <person name="Frisvad J.C."/>
            <person name="Nielsen K.L."/>
        </authorList>
    </citation>
    <scope>NUCLEOTIDE SEQUENCE</scope>
    <source>
        <strain evidence="9">IBT 29677</strain>
    </source>
</reference>
<evidence type="ECO:0000256" key="1">
    <source>
        <dbReference type="ARBA" id="ARBA00006217"/>
    </source>
</evidence>
<evidence type="ECO:0000313" key="9">
    <source>
        <dbReference type="EMBL" id="KAJ5377060.1"/>
    </source>
</evidence>
<dbReference type="AlphaFoldDB" id="A0A9W9SER3"/>
<dbReference type="Proteomes" id="UP001147747">
    <property type="component" value="Unassembled WGS sequence"/>
</dbReference>
<keyword evidence="4 7" id="KW-0862">Zinc</keyword>
<dbReference type="EC" id="4.2.1.1" evidence="2 8"/>
<evidence type="ECO:0000256" key="2">
    <source>
        <dbReference type="ARBA" id="ARBA00012925"/>
    </source>
</evidence>
<evidence type="ECO:0000313" key="10">
    <source>
        <dbReference type="Proteomes" id="UP001147747"/>
    </source>
</evidence>
<keyword evidence="3 7" id="KW-0479">Metal-binding</keyword>